<dbReference type="PIRSF" id="PIRSF036492">
    <property type="entry name" value="ALDH"/>
    <property type="match status" value="1"/>
</dbReference>
<dbReference type="InterPro" id="IPR016162">
    <property type="entry name" value="Ald_DH_N"/>
</dbReference>
<evidence type="ECO:0000256" key="5">
    <source>
        <dbReference type="PIRSR" id="PIRSR036492-1"/>
    </source>
</evidence>
<dbReference type="InterPro" id="IPR016163">
    <property type="entry name" value="Ald_DH_C"/>
</dbReference>
<dbReference type="GO" id="GO:0005737">
    <property type="term" value="C:cytoplasm"/>
    <property type="evidence" value="ECO:0007669"/>
    <property type="project" value="TreeGrafter"/>
</dbReference>
<dbReference type="Pfam" id="PF00171">
    <property type="entry name" value="Aldedh"/>
    <property type="match status" value="1"/>
</dbReference>
<comment type="caution">
    <text evidence="9">The sequence shown here is derived from an EMBL/GenBank/DDBJ whole genome shotgun (WGS) entry which is preliminary data.</text>
</comment>
<accession>A0A931E0I4</accession>
<dbReference type="PANTHER" id="PTHR43570">
    <property type="entry name" value="ALDEHYDE DEHYDROGENASE"/>
    <property type="match status" value="1"/>
</dbReference>
<dbReference type="CDD" id="cd07136">
    <property type="entry name" value="ALDH_YwdH-P39616"/>
    <property type="match status" value="1"/>
</dbReference>
<evidence type="ECO:0000256" key="1">
    <source>
        <dbReference type="ARBA" id="ARBA00009986"/>
    </source>
</evidence>
<dbReference type="InterPro" id="IPR016160">
    <property type="entry name" value="Ald_DH_CS_CYS"/>
</dbReference>
<dbReference type="InterPro" id="IPR012394">
    <property type="entry name" value="Aldehyde_DH_NAD(P)"/>
</dbReference>
<dbReference type="Proteomes" id="UP000628448">
    <property type="component" value="Unassembled WGS sequence"/>
</dbReference>
<dbReference type="FunFam" id="3.40.605.10:FF:000004">
    <property type="entry name" value="Aldehyde dehydrogenase"/>
    <property type="match status" value="1"/>
</dbReference>
<feature type="active site" evidence="5">
    <location>
        <position position="246"/>
    </location>
</feature>
<dbReference type="PROSITE" id="PS00070">
    <property type="entry name" value="ALDEHYDE_DEHYDR_CYS"/>
    <property type="match status" value="1"/>
</dbReference>
<evidence type="ECO:0000313" key="10">
    <source>
        <dbReference type="Proteomes" id="UP000628448"/>
    </source>
</evidence>
<dbReference type="InterPro" id="IPR016161">
    <property type="entry name" value="Ald_DH/histidinol_DH"/>
</dbReference>
<dbReference type="PANTHER" id="PTHR43570:SF16">
    <property type="entry name" value="ALDEHYDE DEHYDROGENASE TYPE III, ISOFORM Q"/>
    <property type="match status" value="1"/>
</dbReference>
<feature type="active site" evidence="5 6">
    <location>
        <position position="212"/>
    </location>
</feature>
<name>A0A931E0I4_9BACT</name>
<dbReference type="Gene3D" id="3.40.605.10">
    <property type="entry name" value="Aldehyde Dehydrogenase, Chain A, domain 1"/>
    <property type="match status" value="1"/>
</dbReference>
<dbReference type="GO" id="GO:0006081">
    <property type="term" value="P:aldehyde metabolic process"/>
    <property type="evidence" value="ECO:0007669"/>
    <property type="project" value="InterPro"/>
</dbReference>
<dbReference type="SUPFAM" id="SSF53720">
    <property type="entry name" value="ALDH-like"/>
    <property type="match status" value="1"/>
</dbReference>
<dbReference type="Gene3D" id="3.40.309.10">
    <property type="entry name" value="Aldehyde Dehydrogenase, Chain A, domain 2"/>
    <property type="match status" value="1"/>
</dbReference>
<evidence type="ECO:0000256" key="7">
    <source>
        <dbReference type="RuleBase" id="RU003345"/>
    </source>
</evidence>
<dbReference type="FunFam" id="3.40.309.10:FF:000003">
    <property type="entry name" value="Aldehyde dehydrogenase"/>
    <property type="match status" value="1"/>
</dbReference>
<dbReference type="InterPro" id="IPR029510">
    <property type="entry name" value="Ald_DH_CS_GLU"/>
</dbReference>
<dbReference type="AlphaFoldDB" id="A0A931E0I4"/>
<sequence length="458" mass="50503">MNALEDKLETMRSFYNSGATKTFAFRKQQLLQLKNIVLQHEDALYEALYTDLKKSREETWVTETGFFITELNDAIRNLSRWMKPEKVSTNLLNMPSSSYVMNEPLGVVLIIGPWNYPFQLLFTPLIGAIAAGNCVVLKPSEFAPATARVMKDIVARAFDEKYVLYVEGDGAAVVPAMMNSFVFDHVFYTGSTTVGKIIYGMAAKNLVPVTLELGGKSPCIVEADANIQVAAKRIAMTKFSNCGQMCVAPDYILVHASVKAQLTAALQQAIEQFYTGNAAAAAGYGKIINEKQFDRLTGYLANEKIIYGGSFDRAGLFIAPTLLDEPALTAPVMQEEIFGPILPIIAFTSKAAALNIVAQHKNPLAFYVFTESDQTAQEWVSGVAFGGGCINNASLHLTNYNLPFGGRGFSGTGHYHGRFSFNTFSHKKAVMKTPTWFDPAIKYPPFQGKLKLLKWIIR</sequence>
<feature type="domain" description="Aldehyde dehydrogenase" evidence="8">
    <location>
        <begin position="20"/>
        <end position="430"/>
    </location>
</feature>
<reference evidence="9" key="1">
    <citation type="submission" date="2020-11" db="EMBL/GenBank/DDBJ databases">
        <title>Bacterial whole genome sequence for Panacibacter sp. DH6.</title>
        <authorList>
            <person name="Le V."/>
            <person name="Ko S."/>
            <person name="Ahn C.-Y."/>
            <person name="Oh H.-M."/>
        </authorList>
    </citation>
    <scope>NUCLEOTIDE SEQUENCE</scope>
    <source>
        <strain evidence="9">DH6</strain>
    </source>
</reference>
<protein>
    <recommendedName>
        <fullName evidence="4">Aldehyde dehydrogenase</fullName>
    </recommendedName>
</protein>
<evidence type="ECO:0000256" key="2">
    <source>
        <dbReference type="ARBA" id="ARBA00023002"/>
    </source>
</evidence>
<dbReference type="InterPro" id="IPR015590">
    <property type="entry name" value="Aldehyde_DH_dom"/>
</dbReference>
<dbReference type="PROSITE" id="PS00687">
    <property type="entry name" value="ALDEHYDE_DEHYDR_GLU"/>
    <property type="match status" value="1"/>
</dbReference>
<keyword evidence="2 4" id="KW-0560">Oxidoreductase</keyword>
<organism evidence="9 10">
    <name type="scientific">Panacibacter microcysteis</name>
    <dbReference type="NCBI Taxonomy" id="2793269"/>
    <lineage>
        <taxon>Bacteria</taxon>
        <taxon>Pseudomonadati</taxon>
        <taxon>Bacteroidota</taxon>
        <taxon>Chitinophagia</taxon>
        <taxon>Chitinophagales</taxon>
        <taxon>Chitinophagaceae</taxon>
        <taxon>Panacibacter</taxon>
    </lineage>
</organism>
<keyword evidence="10" id="KW-1185">Reference proteome</keyword>
<evidence type="ECO:0000256" key="3">
    <source>
        <dbReference type="ARBA" id="ARBA00023027"/>
    </source>
</evidence>
<evidence type="ECO:0000313" key="9">
    <source>
        <dbReference type="EMBL" id="MBG9375210.1"/>
    </source>
</evidence>
<evidence type="ECO:0000256" key="6">
    <source>
        <dbReference type="PROSITE-ProRule" id="PRU10007"/>
    </source>
</evidence>
<comment type="similarity">
    <text evidence="1 4 7">Belongs to the aldehyde dehydrogenase family.</text>
</comment>
<keyword evidence="3" id="KW-0520">NAD</keyword>
<proteinExistence type="inferred from homology"/>
<gene>
    <name evidence="9" type="ORF">I5907_03140</name>
</gene>
<dbReference type="GO" id="GO:0004029">
    <property type="term" value="F:aldehyde dehydrogenase (NAD+) activity"/>
    <property type="evidence" value="ECO:0007669"/>
    <property type="project" value="TreeGrafter"/>
</dbReference>
<evidence type="ECO:0000259" key="8">
    <source>
        <dbReference type="Pfam" id="PF00171"/>
    </source>
</evidence>
<evidence type="ECO:0000256" key="4">
    <source>
        <dbReference type="PIRNR" id="PIRNR036492"/>
    </source>
</evidence>
<dbReference type="EMBL" id="JADWYR010000001">
    <property type="protein sequence ID" value="MBG9375210.1"/>
    <property type="molecule type" value="Genomic_DNA"/>
</dbReference>